<dbReference type="Pfam" id="PF03171">
    <property type="entry name" value="2OG-FeII_Oxy"/>
    <property type="match status" value="1"/>
</dbReference>
<keyword evidence="7" id="KW-1185">Reference proteome</keyword>
<evidence type="ECO:0000256" key="4">
    <source>
        <dbReference type="RuleBase" id="RU003682"/>
    </source>
</evidence>
<keyword evidence="3 4" id="KW-0408">Iron</keyword>
<dbReference type="InterPro" id="IPR050295">
    <property type="entry name" value="Plant_2OG-oxidoreductases"/>
</dbReference>
<protein>
    <recommendedName>
        <fullName evidence="5">Fe2OG dioxygenase domain-containing protein</fullName>
    </recommendedName>
</protein>
<dbReference type="InterPro" id="IPR027443">
    <property type="entry name" value="IPNS-like_sf"/>
</dbReference>
<dbReference type="EMBL" id="JAJJMB010010315">
    <property type="protein sequence ID" value="KAI3909617.1"/>
    <property type="molecule type" value="Genomic_DNA"/>
</dbReference>
<comment type="similarity">
    <text evidence="1 4">Belongs to the iron/ascorbate-dependent oxidoreductase family.</text>
</comment>
<dbReference type="InterPro" id="IPR026992">
    <property type="entry name" value="DIOX_N"/>
</dbReference>
<dbReference type="PROSITE" id="PS51471">
    <property type="entry name" value="FE2OG_OXY"/>
    <property type="match status" value="1"/>
</dbReference>
<comment type="caution">
    <text evidence="6">The sequence shown here is derived from an EMBL/GenBank/DDBJ whole genome shotgun (WGS) entry which is preliminary data.</text>
</comment>
<dbReference type="Pfam" id="PF14226">
    <property type="entry name" value="DIOX_N"/>
    <property type="match status" value="1"/>
</dbReference>
<feature type="domain" description="Fe2OG dioxygenase" evidence="5">
    <location>
        <begin position="158"/>
        <end position="262"/>
    </location>
</feature>
<dbReference type="InterPro" id="IPR005123">
    <property type="entry name" value="Oxoglu/Fe-dep_dioxygenase_dom"/>
</dbReference>
<dbReference type="GO" id="GO:0046872">
    <property type="term" value="F:metal ion binding"/>
    <property type="evidence" value="ECO:0007669"/>
    <property type="project" value="UniProtKB-KW"/>
</dbReference>
<keyword evidence="2 4" id="KW-0479">Metal-binding</keyword>
<evidence type="ECO:0000256" key="2">
    <source>
        <dbReference type="ARBA" id="ARBA00022723"/>
    </source>
</evidence>
<accession>A0AAD4SIP8</accession>
<gene>
    <name evidence="6" type="ORF">MKW98_014034</name>
</gene>
<dbReference type="Proteomes" id="UP001202328">
    <property type="component" value="Unassembled WGS sequence"/>
</dbReference>
<evidence type="ECO:0000259" key="5">
    <source>
        <dbReference type="PROSITE" id="PS51471"/>
    </source>
</evidence>
<proteinExistence type="inferred from homology"/>
<dbReference type="GO" id="GO:0016491">
    <property type="term" value="F:oxidoreductase activity"/>
    <property type="evidence" value="ECO:0007669"/>
    <property type="project" value="UniProtKB-KW"/>
</dbReference>
<keyword evidence="4" id="KW-0560">Oxidoreductase</keyword>
<evidence type="ECO:0000256" key="1">
    <source>
        <dbReference type="ARBA" id="ARBA00008056"/>
    </source>
</evidence>
<evidence type="ECO:0000256" key="3">
    <source>
        <dbReference type="ARBA" id="ARBA00023004"/>
    </source>
</evidence>
<evidence type="ECO:0000313" key="7">
    <source>
        <dbReference type="Proteomes" id="UP001202328"/>
    </source>
</evidence>
<dbReference type="PANTHER" id="PTHR47991">
    <property type="entry name" value="OXOGLUTARATE/IRON-DEPENDENT DIOXYGENASE"/>
    <property type="match status" value="1"/>
</dbReference>
<organism evidence="6 7">
    <name type="scientific">Papaver atlanticum</name>
    <dbReference type="NCBI Taxonomy" id="357466"/>
    <lineage>
        <taxon>Eukaryota</taxon>
        <taxon>Viridiplantae</taxon>
        <taxon>Streptophyta</taxon>
        <taxon>Embryophyta</taxon>
        <taxon>Tracheophyta</taxon>
        <taxon>Spermatophyta</taxon>
        <taxon>Magnoliopsida</taxon>
        <taxon>Ranunculales</taxon>
        <taxon>Papaveraceae</taxon>
        <taxon>Papaveroideae</taxon>
        <taxon>Papaver</taxon>
    </lineage>
</organism>
<dbReference type="FunFam" id="2.60.120.330:FF:000079">
    <property type="entry name" value="Protein SRG1"/>
    <property type="match status" value="1"/>
</dbReference>
<sequence length="322" mass="36579">MAKYSIPVIDVEVLLSRESVLADSELEKLHSACQDWGFFQVVNHGVSSLLIEKLKSEIHNFFHLPFEEKRKLQQEPGHVDGFRQHLAVSDDQKTDWSDFFFITAQPTHLRNPQFFARIPFPLRKALEAYSSGLKTLTMILLGKMAKALKMDADEMEELFTDCLQRMKMNYYPPCPKPQQVLGLLPHTDAGALSIVLQINETEGLQIRKDGKWVPVKPIPGALLVNIGDMIEILSNGAYRSMEHRVIINPTMERLSIATFHSMNPDAEFGPALSLIDPTHQPALFRRETVENYFRNLFAPKLNGKTSNLDFMKIENGRGDQSS</sequence>
<name>A0AAD4SIP8_9MAGN</name>
<reference evidence="6" key="1">
    <citation type="submission" date="2022-04" db="EMBL/GenBank/DDBJ databases">
        <title>A functionally conserved STORR gene fusion in Papaver species that diverged 16.8 million years ago.</title>
        <authorList>
            <person name="Catania T."/>
        </authorList>
    </citation>
    <scope>NUCLEOTIDE SEQUENCE</scope>
    <source>
        <strain evidence="6">S-188037</strain>
    </source>
</reference>
<dbReference type="AlphaFoldDB" id="A0AAD4SIP8"/>
<dbReference type="Gene3D" id="2.60.120.330">
    <property type="entry name" value="B-lactam Antibiotic, Isopenicillin N Synthase, Chain"/>
    <property type="match status" value="1"/>
</dbReference>
<dbReference type="SUPFAM" id="SSF51197">
    <property type="entry name" value="Clavaminate synthase-like"/>
    <property type="match status" value="1"/>
</dbReference>
<dbReference type="InterPro" id="IPR044861">
    <property type="entry name" value="IPNS-like_FE2OG_OXY"/>
</dbReference>
<evidence type="ECO:0000313" key="6">
    <source>
        <dbReference type="EMBL" id="KAI3909617.1"/>
    </source>
</evidence>